<feature type="compositionally biased region" description="Basic and acidic residues" evidence="1">
    <location>
        <begin position="118"/>
        <end position="131"/>
    </location>
</feature>
<dbReference type="EMBL" id="FOPZ01000006">
    <property type="protein sequence ID" value="SFH50907.1"/>
    <property type="molecule type" value="Genomic_DNA"/>
</dbReference>
<feature type="domain" description="SHOCT" evidence="3">
    <location>
        <begin position="91"/>
        <end position="118"/>
    </location>
</feature>
<protein>
    <submittedName>
        <fullName evidence="4">Short C-terminal domain-containing protein</fullName>
    </submittedName>
</protein>
<feature type="transmembrane region" description="Helical" evidence="2">
    <location>
        <begin position="20"/>
        <end position="45"/>
    </location>
</feature>
<reference evidence="4 5" key="1">
    <citation type="submission" date="2016-10" db="EMBL/GenBank/DDBJ databases">
        <authorList>
            <person name="Varghese N."/>
            <person name="Submissions S."/>
        </authorList>
    </citation>
    <scope>NUCLEOTIDE SEQUENCE [LARGE SCALE GENOMIC DNA]</scope>
    <source>
        <strain evidence="4 5">CGMCC 1.6377</strain>
    </source>
</reference>
<feature type="region of interest" description="Disordered" evidence="1">
    <location>
        <begin position="72"/>
        <end position="95"/>
    </location>
</feature>
<keyword evidence="2" id="KW-1133">Transmembrane helix</keyword>
<dbReference type="RefSeq" id="WP_223174254.1">
    <property type="nucleotide sequence ID" value="NZ_FOPZ01000006.1"/>
</dbReference>
<name>A0A1I3ALH8_9EURY</name>
<keyword evidence="2" id="KW-0472">Membrane</keyword>
<keyword evidence="2" id="KW-0812">Transmembrane</keyword>
<sequence length="140" mass="15353">MVMPSIFDQLDDHPVSLVAGFVAVTGVYVLTPAVWYMALIAGMIVSGVLEFAIKEIPPDTDEYDPEQYPLWAAADSGDVPSDSPNTDSADDALSTLQERYATGELSDAEFEDKVERLLESDRDDAPSHLEEDSVLEELEK</sequence>
<evidence type="ECO:0000256" key="1">
    <source>
        <dbReference type="SAM" id="MobiDB-lite"/>
    </source>
</evidence>
<gene>
    <name evidence="4" type="ORF">SAMN04488066_106111</name>
</gene>
<dbReference type="Proteomes" id="UP000323537">
    <property type="component" value="Unassembled WGS sequence"/>
</dbReference>
<evidence type="ECO:0000313" key="5">
    <source>
        <dbReference type="Proteomes" id="UP000323537"/>
    </source>
</evidence>
<feature type="region of interest" description="Disordered" evidence="1">
    <location>
        <begin position="118"/>
        <end position="140"/>
    </location>
</feature>
<dbReference type="InterPro" id="IPR018649">
    <property type="entry name" value="SHOCT"/>
</dbReference>
<evidence type="ECO:0000259" key="3">
    <source>
        <dbReference type="Pfam" id="PF09851"/>
    </source>
</evidence>
<dbReference type="AlphaFoldDB" id="A0A1I3ALH8"/>
<evidence type="ECO:0000313" key="4">
    <source>
        <dbReference type="EMBL" id="SFH50907.1"/>
    </source>
</evidence>
<keyword evidence="5" id="KW-1185">Reference proteome</keyword>
<accession>A0A1I3ALH8</accession>
<dbReference type="Pfam" id="PF09851">
    <property type="entry name" value="SHOCT"/>
    <property type="match status" value="1"/>
</dbReference>
<organism evidence="4 5">
    <name type="scientific">Halorubrum aquaticum</name>
    <dbReference type="NCBI Taxonomy" id="387340"/>
    <lineage>
        <taxon>Archaea</taxon>
        <taxon>Methanobacteriati</taxon>
        <taxon>Methanobacteriota</taxon>
        <taxon>Stenosarchaea group</taxon>
        <taxon>Halobacteria</taxon>
        <taxon>Halobacteriales</taxon>
        <taxon>Haloferacaceae</taxon>
        <taxon>Halorubrum</taxon>
    </lineage>
</organism>
<proteinExistence type="predicted"/>
<evidence type="ECO:0000256" key="2">
    <source>
        <dbReference type="SAM" id="Phobius"/>
    </source>
</evidence>